<dbReference type="AlphaFoldDB" id="U2FLC0"/>
<dbReference type="Proteomes" id="UP000016625">
    <property type="component" value="Unassembled WGS sequence"/>
</dbReference>
<proteinExistence type="predicted"/>
<protein>
    <submittedName>
        <fullName evidence="1">Uncharacterized protein</fullName>
    </submittedName>
</protein>
<evidence type="ECO:0000313" key="2">
    <source>
        <dbReference type="Proteomes" id="UP000016625"/>
    </source>
</evidence>
<comment type="caution">
    <text evidence="1">The sequence shown here is derived from an EMBL/GenBank/DDBJ whole genome shotgun (WGS) entry which is preliminary data.</text>
</comment>
<organism evidence="1 2">
    <name type="scientific">Campylobacter concisus UNSW2</name>
    <dbReference type="NCBI Taxonomy" id="1242965"/>
    <lineage>
        <taxon>Bacteria</taxon>
        <taxon>Pseudomonadati</taxon>
        <taxon>Campylobacterota</taxon>
        <taxon>Epsilonproteobacteria</taxon>
        <taxon>Campylobacterales</taxon>
        <taxon>Campylobacteraceae</taxon>
        <taxon>Campylobacter</taxon>
    </lineage>
</organism>
<sequence length="46" mass="5280">MLQKFSKFNTFCKTKPLRRNGKFSLNDWLVGICAGQTFSAKIRKIG</sequence>
<reference evidence="1 2" key="1">
    <citation type="journal article" date="2013" name="BMC Genomics">
        <title>Comparative genomics of Campylobacter concisus isolates reveals genetic diversity and provides insights into disease association.</title>
        <authorList>
            <person name="Deshpande N.P."/>
            <person name="Kaakoush N.O."/>
            <person name="Wilkins M.R."/>
            <person name="Mitchell H.M."/>
        </authorList>
    </citation>
    <scope>NUCLEOTIDE SEQUENCE [LARGE SCALE GENOMIC DNA]</scope>
    <source>
        <strain evidence="1 2">UNSW2</strain>
    </source>
</reference>
<dbReference type="EMBL" id="ANNJ01000018">
    <property type="protein sequence ID" value="ERJ31180.1"/>
    <property type="molecule type" value="Genomic_DNA"/>
</dbReference>
<evidence type="ECO:0000313" key="1">
    <source>
        <dbReference type="EMBL" id="ERJ31180.1"/>
    </source>
</evidence>
<gene>
    <name evidence="1" type="ORF">UNSW2_1427</name>
</gene>
<dbReference type="PATRIC" id="fig|1242965.3.peg.1694"/>
<accession>U2FLC0</accession>
<name>U2FLC0_9BACT</name>